<evidence type="ECO:0000256" key="4">
    <source>
        <dbReference type="ARBA" id="ARBA00023163"/>
    </source>
</evidence>
<dbReference type="Pfam" id="PF00126">
    <property type="entry name" value="HTH_1"/>
    <property type="match status" value="1"/>
</dbReference>
<keyword evidence="3" id="KW-0238">DNA-binding</keyword>
<keyword evidence="2" id="KW-0805">Transcription regulation</keyword>
<keyword evidence="7" id="KW-1185">Reference proteome</keyword>
<keyword evidence="4" id="KW-0804">Transcription</keyword>
<dbReference type="InterPro" id="IPR000847">
    <property type="entry name" value="LysR_HTH_N"/>
</dbReference>
<dbReference type="InterPro" id="IPR036390">
    <property type="entry name" value="WH_DNA-bd_sf"/>
</dbReference>
<dbReference type="RefSeq" id="WP_283174548.1">
    <property type="nucleotide sequence ID" value="NZ_JAPNOA010000039.1"/>
</dbReference>
<comment type="similarity">
    <text evidence="1">Belongs to the LysR transcriptional regulatory family.</text>
</comment>
<dbReference type="Pfam" id="PF03466">
    <property type="entry name" value="LysR_substrate"/>
    <property type="match status" value="1"/>
</dbReference>
<dbReference type="SUPFAM" id="SSF46785">
    <property type="entry name" value="Winged helix' DNA-binding domain"/>
    <property type="match status" value="1"/>
</dbReference>
<dbReference type="GO" id="GO:0032993">
    <property type="term" value="C:protein-DNA complex"/>
    <property type="evidence" value="ECO:0007669"/>
    <property type="project" value="TreeGrafter"/>
</dbReference>
<dbReference type="FunFam" id="1.10.10.10:FF:000001">
    <property type="entry name" value="LysR family transcriptional regulator"/>
    <property type="match status" value="1"/>
</dbReference>
<dbReference type="AlphaFoldDB" id="A0A9X3EGJ7"/>
<comment type="caution">
    <text evidence="6">The sequence shown here is derived from an EMBL/GenBank/DDBJ whole genome shotgun (WGS) entry which is preliminary data.</text>
</comment>
<evidence type="ECO:0000256" key="3">
    <source>
        <dbReference type="ARBA" id="ARBA00023125"/>
    </source>
</evidence>
<dbReference type="PANTHER" id="PTHR30346">
    <property type="entry name" value="TRANSCRIPTIONAL DUAL REGULATOR HCAR-RELATED"/>
    <property type="match status" value="1"/>
</dbReference>
<dbReference type="SUPFAM" id="SSF53850">
    <property type="entry name" value="Periplasmic binding protein-like II"/>
    <property type="match status" value="1"/>
</dbReference>
<dbReference type="InterPro" id="IPR036388">
    <property type="entry name" value="WH-like_DNA-bd_sf"/>
</dbReference>
<evidence type="ECO:0000313" key="6">
    <source>
        <dbReference type="EMBL" id="MCY0966340.1"/>
    </source>
</evidence>
<dbReference type="Proteomes" id="UP001150830">
    <property type="component" value="Unassembled WGS sequence"/>
</dbReference>
<accession>A0A9X3EGJ7</accession>
<reference evidence="6" key="1">
    <citation type="submission" date="2022-11" db="EMBL/GenBank/DDBJ databases">
        <title>Parathalassolutuus dongxingensis gen. nov., sp. nov., a novel member of family Oceanospirillaceae isolated from a coastal shrimp pond in Guangxi, China.</title>
        <authorList>
            <person name="Chen H."/>
        </authorList>
    </citation>
    <scope>NUCLEOTIDE SEQUENCE</scope>
    <source>
        <strain evidence="6">G-43</strain>
    </source>
</reference>
<evidence type="ECO:0000256" key="2">
    <source>
        <dbReference type="ARBA" id="ARBA00023015"/>
    </source>
</evidence>
<evidence type="ECO:0000313" key="7">
    <source>
        <dbReference type="Proteomes" id="UP001150830"/>
    </source>
</evidence>
<dbReference type="Gene3D" id="1.10.10.10">
    <property type="entry name" value="Winged helix-like DNA-binding domain superfamily/Winged helix DNA-binding domain"/>
    <property type="match status" value="1"/>
</dbReference>
<dbReference type="GO" id="GO:0003677">
    <property type="term" value="F:DNA binding"/>
    <property type="evidence" value="ECO:0007669"/>
    <property type="project" value="UniProtKB-KW"/>
</dbReference>
<feature type="domain" description="HTH lysR-type" evidence="5">
    <location>
        <begin position="1"/>
        <end position="58"/>
    </location>
</feature>
<evidence type="ECO:0000259" key="5">
    <source>
        <dbReference type="PROSITE" id="PS50931"/>
    </source>
</evidence>
<evidence type="ECO:0000256" key="1">
    <source>
        <dbReference type="ARBA" id="ARBA00009437"/>
    </source>
</evidence>
<protein>
    <submittedName>
        <fullName evidence="6">LysR family transcriptional regulator</fullName>
    </submittedName>
</protein>
<dbReference type="EMBL" id="JAPNOA010000039">
    <property type="protein sequence ID" value="MCY0966340.1"/>
    <property type="molecule type" value="Genomic_DNA"/>
</dbReference>
<dbReference type="PANTHER" id="PTHR30346:SF17">
    <property type="entry name" value="LYSR FAMILY TRANSCRIPTIONAL REGULATOR"/>
    <property type="match status" value="1"/>
</dbReference>
<organism evidence="6 7">
    <name type="scientific">Parathalassolituus penaei</name>
    <dbReference type="NCBI Taxonomy" id="2997323"/>
    <lineage>
        <taxon>Bacteria</taxon>
        <taxon>Pseudomonadati</taxon>
        <taxon>Pseudomonadota</taxon>
        <taxon>Gammaproteobacteria</taxon>
        <taxon>Oceanospirillales</taxon>
        <taxon>Oceanospirillaceae</taxon>
        <taxon>Parathalassolituus</taxon>
    </lineage>
</organism>
<name>A0A9X3EGJ7_9GAMM</name>
<dbReference type="Gene3D" id="3.40.190.10">
    <property type="entry name" value="Periplasmic binding protein-like II"/>
    <property type="match status" value="2"/>
</dbReference>
<dbReference type="PRINTS" id="PR00039">
    <property type="entry name" value="HTHLYSR"/>
</dbReference>
<dbReference type="InterPro" id="IPR005119">
    <property type="entry name" value="LysR_subst-bd"/>
</dbReference>
<proteinExistence type="inferred from homology"/>
<dbReference type="PROSITE" id="PS50931">
    <property type="entry name" value="HTH_LYSR"/>
    <property type="match status" value="1"/>
</dbReference>
<sequence length="307" mass="33797">MELRQLRYFEAVARALNFSKAAEELHIAQPPLSRQIQNLEEELGVELIDRSTRPLTLTNAGQFFYDQSVQILARVQEVKRVTHRIGSEKKRWMGIGFVASVFYSHIPKAIHTFTNDNPSIDISLSELTSAQQVEALKSGRIDVGFGRVAISDEAIRNIVLAEEPLIAAMSSGSHLIAQSDVSLKQLATEKLVVYPSSPRPSFADQILRQFKIRGLEIREVHETNSLQTALGLVAAGMGVTIVPHSISQMQRPGIAYLDIRDEGLTSPLIMSVRQNDNSAHLLRFLECISVSGAQNAQTPAASSADSL</sequence>
<dbReference type="GO" id="GO:0003700">
    <property type="term" value="F:DNA-binding transcription factor activity"/>
    <property type="evidence" value="ECO:0007669"/>
    <property type="project" value="InterPro"/>
</dbReference>
<gene>
    <name evidence="6" type="ORF">OUO13_14180</name>
</gene>